<evidence type="ECO:0000256" key="5">
    <source>
        <dbReference type="ARBA" id="ARBA00022801"/>
    </source>
</evidence>
<dbReference type="Pfam" id="PF18074">
    <property type="entry name" value="PriA_C"/>
    <property type="match status" value="1"/>
</dbReference>
<sequence>MGDKGTVAMVAMSHAAYSFDAEYSYLVPEKFRQKLRAGMRVFVSFGRGNNRVIGLVTRICDDDGSGRKLKPILAVVDSECLVTDEILKIIFWLKENTFCTYYDAFRTAVPTGFSYKADLHYAPVNTYIQKERLSPEEAEIIDFLEITEDQQEIDKFLDIKAFPERKKPLDMLIDKGFVEETQSFKRKVGDESVKMAALAEGYEDAELTPKQKKVVELLEECGAASVKELCYMTGCTATIIKRLCDKNAVRVFEQEVMRDTLGEITERESPDDITLNEEQTAAFDGIMALIRAGKPAGALLYGVTGSGKTSVFIKVIDAVLKMGRTAMMLVPEISLTPQMVARFKVLFGESIALLHSSLSLGQRMDEFKRIKRGEARIVIGTRSAVFAPASDIGVIIMDEEGEQSYKSDSTPRYHARDVAIQRCGHNGGLLLLASATPSLETFYYAQTGRFHLFTLKHRYKDAVLPKVEIIDMQTEAAEGNDSLLSRRLADELTETLQRNEQAILLLNRRGFTTYISCRSCRQPVVCPKCNIPLTYHRKNNRFMCHYCGYTMDNNAVCPNCGSDKLRSSGVGTQRVEDEVARIYPDARILRMDADTTTSRYAYEEKFKAFENHEYDIMLGTQMIAKGLNFPNVTLVGVISLDKALFTGDFRSYERTFSLLTQVAGRSGRGSKPGAAYIQTFVPDHYVLNLAADQNYDEFYEEEIALRQSLIYPPCCDICVIGFASTMESRAIRAADHVTQFIAQYLRTNKVDFPMRAIGPAPCTLEVINGKFRYRLILKSKNTRLFRQMINAVLKDFNDNKDFKEVRIYADINGDIGL</sequence>
<evidence type="ECO:0000256" key="12">
    <source>
        <dbReference type="HAMAP-Rule" id="MF_00983"/>
    </source>
</evidence>
<evidence type="ECO:0000256" key="8">
    <source>
        <dbReference type="ARBA" id="ARBA00022840"/>
    </source>
</evidence>
<dbReference type="InterPro" id="IPR011545">
    <property type="entry name" value="DEAD/DEAH_box_helicase_dom"/>
</dbReference>
<evidence type="ECO:0000259" key="13">
    <source>
        <dbReference type="PROSITE" id="PS51192"/>
    </source>
</evidence>
<dbReference type="InterPro" id="IPR041222">
    <property type="entry name" value="PriA_3primeBD"/>
</dbReference>
<dbReference type="Pfam" id="PF17764">
    <property type="entry name" value="PriA_3primeBD"/>
    <property type="match status" value="1"/>
</dbReference>
<dbReference type="Proteomes" id="UP000004259">
    <property type="component" value="Unassembled WGS sequence"/>
</dbReference>
<dbReference type="RefSeq" id="WP_002851204.1">
    <property type="nucleotide sequence ID" value="NZ_ADKM02000100.1"/>
</dbReference>
<dbReference type="GO" id="GO:0006302">
    <property type="term" value="P:double-strand break repair"/>
    <property type="evidence" value="ECO:0007669"/>
    <property type="project" value="InterPro"/>
</dbReference>
<keyword evidence="3 12" id="KW-0479">Metal-binding</keyword>
<feature type="binding site" evidence="12">
    <location>
        <position position="560"/>
    </location>
    <ligand>
        <name>Zn(2+)</name>
        <dbReference type="ChEBI" id="CHEBI:29105"/>
        <label>1</label>
    </ligand>
</feature>
<dbReference type="InterPro" id="IPR041236">
    <property type="entry name" value="PriA_C"/>
</dbReference>
<comment type="catalytic activity">
    <reaction evidence="12">
        <text>Couples ATP hydrolysis with the unwinding of duplex DNA by translocating in the 3'-5' direction.</text>
        <dbReference type="EC" id="5.6.2.4"/>
    </reaction>
</comment>
<keyword evidence="1 12" id="KW-0639">Primosome</keyword>
<dbReference type="InterPro" id="IPR005259">
    <property type="entry name" value="PriA"/>
</dbReference>
<dbReference type="Gene3D" id="3.40.50.300">
    <property type="entry name" value="P-loop containing nucleotide triphosphate hydrolases"/>
    <property type="match status" value="2"/>
</dbReference>
<evidence type="ECO:0000256" key="3">
    <source>
        <dbReference type="ARBA" id="ARBA00022723"/>
    </source>
</evidence>
<dbReference type="GO" id="GO:0008270">
    <property type="term" value="F:zinc ion binding"/>
    <property type="evidence" value="ECO:0007669"/>
    <property type="project" value="UniProtKB-UniRule"/>
</dbReference>
<dbReference type="NCBIfam" id="TIGR00595">
    <property type="entry name" value="priA"/>
    <property type="match status" value="1"/>
</dbReference>
<evidence type="ECO:0000256" key="2">
    <source>
        <dbReference type="ARBA" id="ARBA00022705"/>
    </source>
</evidence>
<dbReference type="OrthoDB" id="9759544at2"/>
<dbReference type="PANTHER" id="PTHR30580">
    <property type="entry name" value="PRIMOSOMAL PROTEIN N"/>
    <property type="match status" value="1"/>
</dbReference>
<dbReference type="CDD" id="cd18804">
    <property type="entry name" value="SF2_C_priA"/>
    <property type="match status" value="1"/>
</dbReference>
<feature type="binding site" evidence="12">
    <location>
        <position position="520"/>
    </location>
    <ligand>
        <name>Zn(2+)</name>
        <dbReference type="ChEBI" id="CHEBI:29105"/>
        <label>1</label>
    </ligand>
</feature>
<dbReference type="SMART" id="SM00490">
    <property type="entry name" value="HELICc"/>
    <property type="match status" value="2"/>
</dbReference>
<evidence type="ECO:0000313" key="14">
    <source>
        <dbReference type="EMBL" id="EGC02241.1"/>
    </source>
</evidence>
<evidence type="ECO:0000256" key="11">
    <source>
        <dbReference type="ARBA" id="ARBA00048988"/>
    </source>
</evidence>
<keyword evidence="8 12" id="KW-0067">ATP-binding</keyword>
<dbReference type="GO" id="GO:0005524">
    <property type="term" value="F:ATP binding"/>
    <property type="evidence" value="ECO:0007669"/>
    <property type="project" value="UniProtKB-UniRule"/>
</dbReference>
<name>E9SEQ3_RUMAL</name>
<dbReference type="GO" id="GO:0003677">
    <property type="term" value="F:DNA binding"/>
    <property type="evidence" value="ECO:0007669"/>
    <property type="project" value="UniProtKB-UniRule"/>
</dbReference>
<protein>
    <recommendedName>
        <fullName evidence="12">Replication restart protein PriA</fullName>
    </recommendedName>
    <alternativeName>
        <fullName evidence="12">ATP-dependent DNA helicase PriA</fullName>
        <ecNumber evidence="12">5.6.2.4</ecNumber>
    </alternativeName>
    <alternativeName>
        <fullName evidence="12">DNA 3'-5' helicase PriA</fullName>
    </alternativeName>
</protein>
<dbReference type="EC" id="5.6.2.4" evidence="12"/>
<gene>
    <name evidence="12 14" type="primary">priA</name>
    <name evidence="14" type="ORF">CUS_5812</name>
</gene>
<evidence type="ECO:0000256" key="4">
    <source>
        <dbReference type="ARBA" id="ARBA00022741"/>
    </source>
</evidence>
<evidence type="ECO:0000256" key="10">
    <source>
        <dbReference type="ARBA" id="ARBA00023235"/>
    </source>
</evidence>
<feature type="binding site" evidence="12">
    <location>
        <position position="557"/>
    </location>
    <ligand>
        <name>Zn(2+)</name>
        <dbReference type="ChEBI" id="CHEBI:29105"/>
        <label>1</label>
    </ligand>
</feature>
<dbReference type="SMART" id="SM00487">
    <property type="entry name" value="DEXDc"/>
    <property type="match status" value="1"/>
</dbReference>
<dbReference type="Pfam" id="PF00270">
    <property type="entry name" value="DEAD"/>
    <property type="match status" value="1"/>
</dbReference>
<dbReference type="Pfam" id="PF00271">
    <property type="entry name" value="Helicase_C"/>
    <property type="match status" value="1"/>
</dbReference>
<dbReference type="InterPro" id="IPR027417">
    <property type="entry name" value="P-loop_NTPase"/>
</dbReference>
<dbReference type="InterPro" id="IPR042115">
    <property type="entry name" value="PriA_3primeBD_sf"/>
</dbReference>
<accession>E9SEQ3</accession>
<dbReference type="InterPro" id="IPR001650">
    <property type="entry name" value="Helicase_C-like"/>
</dbReference>
<dbReference type="GO" id="GO:0006270">
    <property type="term" value="P:DNA replication initiation"/>
    <property type="evidence" value="ECO:0007669"/>
    <property type="project" value="TreeGrafter"/>
</dbReference>
<dbReference type="SUPFAM" id="SSF52540">
    <property type="entry name" value="P-loop containing nucleoside triphosphate hydrolases"/>
    <property type="match status" value="2"/>
</dbReference>
<feature type="domain" description="Helicase ATP-binding" evidence="13">
    <location>
        <begin position="289"/>
        <end position="455"/>
    </location>
</feature>
<evidence type="ECO:0000256" key="6">
    <source>
        <dbReference type="ARBA" id="ARBA00022806"/>
    </source>
</evidence>
<comment type="function">
    <text evidence="12">Initiates the restart of stalled replication forks, which reloads the replicative helicase on sites other than the origin of replication. Recognizes and binds to abandoned replication forks and remodels them to uncover a helicase loading site. Promotes assembly of the primosome at these replication forks.</text>
</comment>
<dbReference type="CDD" id="cd17929">
    <property type="entry name" value="DEXHc_priA"/>
    <property type="match status" value="1"/>
</dbReference>
<evidence type="ECO:0000313" key="15">
    <source>
        <dbReference type="Proteomes" id="UP000004259"/>
    </source>
</evidence>
<keyword evidence="4 12" id="KW-0547">Nucleotide-binding</keyword>
<dbReference type="GO" id="GO:0016887">
    <property type="term" value="F:ATP hydrolysis activity"/>
    <property type="evidence" value="ECO:0007669"/>
    <property type="project" value="RHEA"/>
</dbReference>
<dbReference type="InterPro" id="IPR014001">
    <property type="entry name" value="Helicase_ATP-bd"/>
</dbReference>
<dbReference type="AlphaFoldDB" id="E9SEQ3"/>
<organism evidence="14 15">
    <name type="scientific">Ruminococcus albus 8</name>
    <dbReference type="NCBI Taxonomy" id="246199"/>
    <lineage>
        <taxon>Bacteria</taxon>
        <taxon>Bacillati</taxon>
        <taxon>Bacillota</taxon>
        <taxon>Clostridia</taxon>
        <taxon>Eubacteriales</taxon>
        <taxon>Oscillospiraceae</taxon>
        <taxon>Ruminococcus</taxon>
    </lineage>
</organism>
<feature type="binding site" evidence="12">
    <location>
        <position position="517"/>
    </location>
    <ligand>
        <name>Zn(2+)</name>
        <dbReference type="ChEBI" id="CHEBI:29105"/>
        <label>1</label>
    </ligand>
</feature>
<dbReference type="GO" id="GO:0043138">
    <property type="term" value="F:3'-5' DNA helicase activity"/>
    <property type="evidence" value="ECO:0007669"/>
    <property type="project" value="UniProtKB-EC"/>
</dbReference>
<dbReference type="FunFam" id="3.40.50.300:FF:000489">
    <property type="entry name" value="Primosome assembly protein PriA"/>
    <property type="match status" value="1"/>
</dbReference>
<comment type="caution">
    <text evidence="14">The sequence shown here is derived from an EMBL/GenBank/DDBJ whole genome shotgun (WGS) entry which is preliminary data.</text>
</comment>
<comment type="subunit">
    <text evidence="12">Component of the replication restart primosome.</text>
</comment>
<dbReference type="GO" id="GO:0006310">
    <property type="term" value="P:DNA recombination"/>
    <property type="evidence" value="ECO:0007669"/>
    <property type="project" value="InterPro"/>
</dbReference>
<dbReference type="Pfam" id="PF18319">
    <property type="entry name" value="Zn_ribbon_PriA"/>
    <property type="match status" value="1"/>
</dbReference>
<comment type="catalytic activity">
    <reaction evidence="11 12">
        <text>ATP + H2O = ADP + phosphate + H(+)</text>
        <dbReference type="Rhea" id="RHEA:13065"/>
        <dbReference type="ChEBI" id="CHEBI:15377"/>
        <dbReference type="ChEBI" id="CHEBI:15378"/>
        <dbReference type="ChEBI" id="CHEBI:30616"/>
        <dbReference type="ChEBI" id="CHEBI:43474"/>
        <dbReference type="ChEBI" id="CHEBI:456216"/>
        <dbReference type="EC" id="5.6.2.4"/>
    </reaction>
</comment>
<dbReference type="Gene3D" id="3.40.1440.60">
    <property type="entry name" value="PriA, 3(prime) DNA-binding domain"/>
    <property type="match status" value="1"/>
</dbReference>
<dbReference type="GO" id="GO:1990077">
    <property type="term" value="C:primosome complex"/>
    <property type="evidence" value="ECO:0007669"/>
    <property type="project" value="UniProtKB-UniRule"/>
</dbReference>
<keyword evidence="10 12" id="KW-0413">Isomerase</keyword>
<feature type="binding site" evidence="12">
    <location>
        <position position="547"/>
    </location>
    <ligand>
        <name>Zn(2+)</name>
        <dbReference type="ChEBI" id="CHEBI:29105"/>
        <label>2</label>
    </ligand>
</feature>
<feature type="binding site" evidence="12">
    <location>
        <position position="544"/>
    </location>
    <ligand>
        <name>Zn(2+)</name>
        <dbReference type="ChEBI" id="CHEBI:29105"/>
        <label>2</label>
    </ligand>
</feature>
<dbReference type="GO" id="GO:0006269">
    <property type="term" value="P:DNA replication, synthesis of primer"/>
    <property type="evidence" value="ECO:0007669"/>
    <property type="project" value="UniProtKB-KW"/>
</dbReference>
<evidence type="ECO:0000256" key="1">
    <source>
        <dbReference type="ARBA" id="ARBA00022515"/>
    </source>
</evidence>
<evidence type="ECO:0000256" key="7">
    <source>
        <dbReference type="ARBA" id="ARBA00022833"/>
    </source>
</evidence>
<reference evidence="14 15" key="1">
    <citation type="submission" date="2011-02" db="EMBL/GenBank/DDBJ databases">
        <authorList>
            <person name="Nelson K.E."/>
            <person name="Sutton G."/>
            <person name="Torralba M."/>
            <person name="Durkin S."/>
            <person name="Harkins D."/>
            <person name="Montgomery R."/>
            <person name="Ziemer C."/>
            <person name="Klaassens E."/>
            <person name="Ocuiv P."/>
            <person name="Morrison M."/>
        </authorList>
    </citation>
    <scope>NUCLEOTIDE SEQUENCE [LARGE SCALE GENOMIC DNA]</scope>
    <source>
        <strain evidence="14 15">8</strain>
    </source>
</reference>
<dbReference type="PROSITE" id="PS51192">
    <property type="entry name" value="HELICASE_ATP_BIND_1"/>
    <property type="match status" value="1"/>
</dbReference>
<evidence type="ECO:0000256" key="9">
    <source>
        <dbReference type="ARBA" id="ARBA00023125"/>
    </source>
</evidence>
<keyword evidence="9 12" id="KW-0238">DNA-binding</keyword>
<dbReference type="eggNOG" id="COG1198">
    <property type="taxonomic scope" value="Bacteria"/>
</dbReference>
<dbReference type="InterPro" id="IPR040498">
    <property type="entry name" value="PriA_CRR"/>
</dbReference>
<keyword evidence="15" id="KW-1185">Reference proteome</keyword>
<dbReference type="EMBL" id="ADKM02000100">
    <property type="protein sequence ID" value="EGC02241.1"/>
    <property type="molecule type" value="Genomic_DNA"/>
</dbReference>
<proteinExistence type="inferred from homology"/>
<feature type="binding site" evidence="12">
    <location>
        <position position="529"/>
    </location>
    <ligand>
        <name>Zn(2+)</name>
        <dbReference type="ChEBI" id="CHEBI:29105"/>
        <label>2</label>
    </ligand>
</feature>
<keyword evidence="5 12" id="KW-0378">Hydrolase</keyword>
<feature type="binding site" evidence="12">
    <location>
        <position position="526"/>
    </location>
    <ligand>
        <name>Zn(2+)</name>
        <dbReference type="ChEBI" id="CHEBI:29105"/>
        <label>2</label>
    </ligand>
</feature>
<dbReference type="PANTHER" id="PTHR30580:SF0">
    <property type="entry name" value="PRIMOSOMAL PROTEIN N"/>
    <property type="match status" value="1"/>
</dbReference>
<comment type="similarity">
    <text evidence="12">Belongs to the helicase family. PriA subfamily.</text>
</comment>
<dbReference type="HAMAP" id="MF_00983">
    <property type="entry name" value="PriA"/>
    <property type="match status" value="1"/>
</dbReference>
<keyword evidence="6 12" id="KW-0347">Helicase</keyword>
<keyword evidence="7 12" id="KW-0862">Zinc</keyword>
<dbReference type="STRING" id="246199.CUS_5812"/>
<comment type="cofactor">
    <cofactor evidence="12">
        <name>Zn(2+)</name>
        <dbReference type="ChEBI" id="CHEBI:29105"/>
    </cofactor>
    <text evidence="12">Binds 2 zinc ions per subunit.</text>
</comment>
<keyword evidence="2 12" id="KW-0235">DNA replication</keyword>